<dbReference type="SUPFAM" id="SSF75304">
    <property type="entry name" value="Amidase signature (AS) enzymes"/>
    <property type="match status" value="1"/>
</dbReference>
<sequence length="438" mass="47974">MEAWQWSATQALSQIRNGKLTVEDYTRSLLSRIEARDAQVKAWAYLDKELVLSRAKELDQVPFDKRGPIHGLPIGIKDIMLTKDLPTQYNSLLYEASTPINTDAAPVATLRQSGALIFGKLTTTEFATSKQGDWFQNRTRNAHSENHTPGGSSSGSGAATADFQIPIATGTQTGGSIVRPASFNGCYGWKPTWNAISREGLAQWSMTFDTCGFFARSVDDLELMADVFRLHKNQETTPLRMKGAKIAFCKTHNWPKAGNGTRSAMHTALMTLAQHGAEVADLELPQDFAKALDWHAVILASEGKSSFLSHYLTNAEQLHEDIRGYVQGEVSEQDILTAYDGLAALRPHWDLIASQYDVILTPSVPDEAPLGIDKTGDMSFCSMWTALHVPALNIPFHHGSSGLPIGLTLVGARLTDRAVLAKGKILGRILQQLDVENT</sequence>
<dbReference type="EMBL" id="CP051143">
    <property type="protein sequence ID" value="QIX01418.1"/>
    <property type="molecule type" value="Genomic_DNA"/>
</dbReference>
<protein>
    <recommendedName>
        <fullName evidence="2">Amidase domain-containing protein</fullName>
    </recommendedName>
</protein>
<evidence type="ECO:0000259" key="2">
    <source>
        <dbReference type="Pfam" id="PF01425"/>
    </source>
</evidence>
<evidence type="ECO:0000313" key="4">
    <source>
        <dbReference type="Proteomes" id="UP000503462"/>
    </source>
</evidence>
<organism evidence="3 4">
    <name type="scientific">Peltaster fructicola</name>
    <dbReference type="NCBI Taxonomy" id="286661"/>
    <lineage>
        <taxon>Eukaryota</taxon>
        <taxon>Fungi</taxon>
        <taxon>Dikarya</taxon>
        <taxon>Ascomycota</taxon>
        <taxon>Pezizomycotina</taxon>
        <taxon>Dothideomycetes</taxon>
        <taxon>Dothideomycetes incertae sedis</taxon>
        <taxon>Peltaster</taxon>
    </lineage>
</organism>
<dbReference type="OrthoDB" id="6428749at2759"/>
<accession>A0A6H0Y3J6</accession>
<gene>
    <name evidence="3" type="ORF">AMS68_006935</name>
</gene>
<dbReference type="AlphaFoldDB" id="A0A6H0Y3J6"/>
<dbReference type="InterPro" id="IPR036928">
    <property type="entry name" value="AS_sf"/>
</dbReference>
<reference evidence="3 4" key="1">
    <citation type="journal article" date="2016" name="Sci. Rep.">
        <title>Peltaster fructicola genome reveals evolution from an invasive phytopathogen to an ectophytic parasite.</title>
        <authorList>
            <person name="Xu C."/>
            <person name="Chen H."/>
            <person name="Gleason M.L."/>
            <person name="Xu J.R."/>
            <person name="Liu H."/>
            <person name="Zhang R."/>
            <person name="Sun G."/>
        </authorList>
    </citation>
    <scope>NUCLEOTIDE SEQUENCE [LARGE SCALE GENOMIC DNA]</scope>
    <source>
        <strain evidence="3 4">LNHT1506</strain>
    </source>
</reference>
<dbReference type="PANTHER" id="PTHR11895:SF7">
    <property type="entry name" value="GLUTAMYL-TRNA(GLN) AMIDOTRANSFERASE SUBUNIT A, MITOCHONDRIAL"/>
    <property type="match status" value="1"/>
</dbReference>
<dbReference type="InterPro" id="IPR000120">
    <property type="entry name" value="Amidase"/>
</dbReference>
<dbReference type="PANTHER" id="PTHR11895">
    <property type="entry name" value="TRANSAMIDASE"/>
    <property type="match status" value="1"/>
</dbReference>
<evidence type="ECO:0000313" key="3">
    <source>
        <dbReference type="EMBL" id="QIX01418.1"/>
    </source>
</evidence>
<feature type="domain" description="Amidase" evidence="2">
    <location>
        <begin position="25"/>
        <end position="420"/>
    </location>
</feature>
<dbReference type="GO" id="GO:0003824">
    <property type="term" value="F:catalytic activity"/>
    <property type="evidence" value="ECO:0007669"/>
    <property type="project" value="InterPro"/>
</dbReference>
<dbReference type="Proteomes" id="UP000503462">
    <property type="component" value="Chromosome 5"/>
</dbReference>
<keyword evidence="4" id="KW-1185">Reference proteome</keyword>
<feature type="region of interest" description="Disordered" evidence="1">
    <location>
        <begin position="140"/>
        <end position="159"/>
    </location>
</feature>
<evidence type="ECO:0000256" key="1">
    <source>
        <dbReference type="SAM" id="MobiDB-lite"/>
    </source>
</evidence>
<name>A0A6H0Y3J6_9PEZI</name>
<dbReference type="InterPro" id="IPR023631">
    <property type="entry name" value="Amidase_dom"/>
</dbReference>
<proteinExistence type="predicted"/>
<dbReference type="Gene3D" id="3.90.1300.10">
    <property type="entry name" value="Amidase signature (AS) domain"/>
    <property type="match status" value="1"/>
</dbReference>
<dbReference type="Pfam" id="PF01425">
    <property type="entry name" value="Amidase"/>
    <property type="match status" value="1"/>
</dbReference>